<feature type="binding site" evidence="5">
    <location>
        <position position="134"/>
    </location>
    <ligand>
        <name>ATP</name>
        <dbReference type="ChEBI" id="CHEBI:30616"/>
    </ligand>
</feature>
<dbReference type="NCBIfam" id="NF011100">
    <property type="entry name" value="PRK14527.1"/>
    <property type="match status" value="1"/>
</dbReference>
<comment type="similarity">
    <text evidence="5 6">Belongs to the adenylate kinase family.</text>
</comment>
<dbReference type="SUPFAM" id="SSF52540">
    <property type="entry name" value="P-loop containing nucleoside triphosphate hydrolases"/>
    <property type="match status" value="1"/>
</dbReference>
<feature type="binding site" evidence="5">
    <location>
        <position position="101"/>
    </location>
    <ligand>
        <name>AMP</name>
        <dbReference type="ChEBI" id="CHEBI:456215"/>
    </ligand>
</feature>
<evidence type="ECO:0000256" key="4">
    <source>
        <dbReference type="ARBA" id="ARBA00022777"/>
    </source>
</evidence>
<feature type="binding site" evidence="5">
    <location>
        <position position="157"/>
    </location>
    <ligand>
        <name>Zn(2+)</name>
        <dbReference type="ChEBI" id="CHEBI:29105"/>
        <note>structural</note>
    </ligand>
</feature>
<evidence type="ECO:0000256" key="6">
    <source>
        <dbReference type="RuleBase" id="RU003330"/>
    </source>
</evidence>
<reference evidence="9" key="1">
    <citation type="submission" date="2011-05" db="EMBL/GenBank/DDBJ databases">
        <title>Unity in variety -- the pan-genome of the Chlamydiae.</title>
        <authorList>
            <person name="Collingro A."/>
            <person name="Tischler P."/>
            <person name="Weinmaier T."/>
            <person name="Penz T."/>
            <person name="Heinz E."/>
            <person name="Brunham R.C."/>
            <person name="Read T.D."/>
            <person name="Bavoil P.M."/>
            <person name="Sachse K."/>
            <person name="Kahane S."/>
            <person name="Friedman M.G."/>
            <person name="Rattei T."/>
            <person name="Myers G.S.A."/>
            <person name="Horn M."/>
        </authorList>
    </citation>
    <scope>NUCLEOTIDE SEQUENCE</scope>
    <source>
        <strain evidence="9">2032/99</strain>
    </source>
</reference>
<comment type="pathway">
    <text evidence="5">Purine metabolism; AMP biosynthesis via salvage pathway; AMP from ADP: step 1/1.</text>
</comment>
<keyword evidence="1 5" id="KW-0808">Transferase</keyword>
<dbReference type="NCBIfam" id="NF001380">
    <property type="entry name" value="PRK00279.1-2"/>
    <property type="match status" value="1"/>
</dbReference>
<feature type="binding site" evidence="5">
    <location>
        <begin position="66"/>
        <end position="68"/>
    </location>
    <ligand>
        <name>AMP</name>
        <dbReference type="ChEBI" id="CHEBI:456215"/>
    </ligand>
</feature>
<dbReference type="InterPro" id="IPR027417">
    <property type="entry name" value="P-loop_NTPase"/>
</dbReference>
<dbReference type="CDD" id="cd01428">
    <property type="entry name" value="ADK"/>
    <property type="match status" value="1"/>
</dbReference>
<feature type="binding site" evidence="5">
    <location>
        <position position="137"/>
    </location>
    <ligand>
        <name>Zn(2+)</name>
        <dbReference type="ChEBI" id="CHEBI:29105"/>
        <note>structural</note>
    </ligand>
</feature>
<keyword evidence="5 7" id="KW-0067">ATP-binding</keyword>
<dbReference type="HAMAP" id="MF_00235">
    <property type="entry name" value="Adenylate_kinase_Adk"/>
    <property type="match status" value="1"/>
</dbReference>
<keyword evidence="5" id="KW-0963">Cytoplasm</keyword>
<feature type="region of interest" description="NMP" evidence="5">
    <location>
        <begin position="39"/>
        <end position="68"/>
    </location>
</feature>
<dbReference type="AlphaFoldDB" id="F8LDX7"/>
<dbReference type="NCBIfam" id="NF001381">
    <property type="entry name" value="PRK00279.1-3"/>
    <property type="match status" value="1"/>
</dbReference>
<feature type="binding site" evidence="5">
    <location>
        <position position="206"/>
    </location>
    <ligand>
        <name>ATP</name>
        <dbReference type="ChEBI" id="CHEBI:30616"/>
    </ligand>
</feature>
<feature type="binding site" evidence="5">
    <location>
        <begin position="19"/>
        <end position="24"/>
    </location>
    <ligand>
        <name>ATP</name>
        <dbReference type="ChEBI" id="CHEBI:30616"/>
    </ligand>
</feature>
<organism evidence="9">
    <name type="scientific">Waddlia chondrophila 2032/99</name>
    <dbReference type="NCBI Taxonomy" id="765953"/>
    <lineage>
        <taxon>Bacteria</taxon>
        <taxon>Pseudomonadati</taxon>
        <taxon>Chlamydiota</taxon>
        <taxon>Chlamydiia</taxon>
        <taxon>Parachlamydiales</taxon>
        <taxon>Waddliaceae</taxon>
        <taxon>Waddlia</taxon>
    </lineage>
</organism>
<protein>
    <recommendedName>
        <fullName evidence="5 7">Adenylate kinase</fullName>
        <shortName evidence="5">AK</shortName>
        <ecNumber evidence="5 7">2.7.4.3</ecNumber>
    </recommendedName>
    <alternativeName>
        <fullName evidence="5">ATP-AMP transphosphorylase</fullName>
    </alternativeName>
    <alternativeName>
        <fullName evidence="5">ATP:AMP phosphotransferase</fullName>
    </alternativeName>
    <alternativeName>
        <fullName evidence="5">Adenylate monophosphate kinase</fullName>
    </alternativeName>
</protein>
<feature type="binding site" evidence="5">
    <location>
        <begin position="94"/>
        <end position="97"/>
    </location>
    <ligand>
        <name>AMP</name>
        <dbReference type="ChEBI" id="CHEBI:456215"/>
    </ligand>
</feature>
<dbReference type="Pfam" id="PF00406">
    <property type="entry name" value="ADK"/>
    <property type="match status" value="1"/>
</dbReference>
<evidence type="ECO:0000256" key="7">
    <source>
        <dbReference type="RuleBase" id="RU003331"/>
    </source>
</evidence>
<dbReference type="FunFam" id="3.40.50.300:FF:000106">
    <property type="entry name" value="Adenylate kinase mitochondrial"/>
    <property type="match status" value="1"/>
</dbReference>
<evidence type="ECO:0000256" key="1">
    <source>
        <dbReference type="ARBA" id="ARBA00022679"/>
    </source>
</evidence>
<dbReference type="Pfam" id="PF05191">
    <property type="entry name" value="ADK_lid"/>
    <property type="match status" value="1"/>
</dbReference>
<dbReference type="GO" id="GO:0008270">
    <property type="term" value="F:zinc ion binding"/>
    <property type="evidence" value="ECO:0007669"/>
    <property type="project" value="UniProtKB-UniRule"/>
</dbReference>
<accession>F8LDX7</accession>
<keyword evidence="4 5" id="KW-0418">Kinase</keyword>
<name>F8LDX7_9BACT</name>
<dbReference type="GO" id="GO:0005737">
    <property type="term" value="C:cytoplasm"/>
    <property type="evidence" value="ECO:0007669"/>
    <property type="project" value="UniProtKB-SubCell"/>
</dbReference>
<dbReference type="EC" id="2.7.4.3" evidence="5 7"/>
<feature type="binding site" evidence="5">
    <location>
        <position position="140"/>
    </location>
    <ligand>
        <name>Zn(2+)</name>
        <dbReference type="ChEBI" id="CHEBI:29105"/>
        <note>structural</note>
    </ligand>
</feature>
<comment type="function">
    <text evidence="5">Catalyzes the reversible transfer of the terminal phosphate group between ATP and AMP. Plays an important role in cellular energy homeostasis and in adenine nucleotide metabolism.</text>
</comment>
<comment type="catalytic activity">
    <reaction evidence="5 7">
        <text>AMP + ATP = 2 ADP</text>
        <dbReference type="Rhea" id="RHEA:12973"/>
        <dbReference type="ChEBI" id="CHEBI:30616"/>
        <dbReference type="ChEBI" id="CHEBI:456215"/>
        <dbReference type="ChEBI" id="CHEBI:456216"/>
        <dbReference type="EC" id="2.7.4.3"/>
    </reaction>
</comment>
<feature type="binding site" evidence="5">
    <location>
        <position position="167"/>
    </location>
    <ligand>
        <name>AMP</name>
        <dbReference type="ChEBI" id="CHEBI:456215"/>
    </ligand>
</feature>
<comment type="domain">
    <text evidence="5">Consists of three domains, a large central CORE domain and two small peripheral domains, NMPbind and LID, which undergo movements during catalysis. The LID domain closes over the site of phosphoryl transfer upon ATP binding. Assembling and dissambling the active center during each catalytic cycle provides an effective means to prevent ATP hydrolysis. Some bacteria have evolved a zinc-coordinating structure that stabilizes the LID domain.</text>
</comment>
<feature type="binding site" evidence="5">
    <location>
        <position position="40"/>
    </location>
    <ligand>
        <name>AMP</name>
        <dbReference type="ChEBI" id="CHEBI:456215"/>
    </ligand>
</feature>
<dbReference type="EMBL" id="FR872655">
    <property type="protein sequence ID" value="CCB91691.1"/>
    <property type="molecule type" value="Genomic_DNA"/>
</dbReference>
<dbReference type="GO" id="GO:0044209">
    <property type="term" value="P:AMP salvage"/>
    <property type="evidence" value="ECO:0007669"/>
    <property type="project" value="UniProtKB-UniRule"/>
</dbReference>
<evidence type="ECO:0000259" key="8">
    <source>
        <dbReference type="Pfam" id="PF05191"/>
    </source>
</evidence>
<keyword evidence="5" id="KW-0862">Zinc</keyword>
<feature type="binding site" evidence="5">
    <location>
        <position position="160"/>
    </location>
    <ligand>
        <name>Zn(2+)</name>
        <dbReference type="ChEBI" id="CHEBI:29105"/>
        <note>structural</note>
    </ligand>
</feature>
<dbReference type="UniPathway" id="UPA00588">
    <property type="reaction ID" value="UER00649"/>
</dbReference>
<dbReference type="InterPro" id="IPR006259">
    <property type="entry name" value="Adenyl_kin_sub"/>
</dbReference>
<dbReference type="GO" id="GO:0005524">
    <property type="term" value="F:ATP binding"/>
    <property type="evidence" value="ECO:0007669"/>
    <property type="project" value="UniProtKB-UniRule"/>
</dbReference>
<dbReference type="GO" id="GO:0004017">
    <property type="term" value="F:AMP kinase activity"/>
    <property type="evidence" value="ECO:0007669"/>
    <property type="project" value="UniProtKB-UniRule"/>
</dbReference>
<comment type="subcellular location">
    <subcellularLocation>
        <location evidence="5 7">Cytoplasm</location>
    </subcellularLocation>
</comment>
<dbReference type="NCBIfam" id="TIGR01351">
    <property type="entry name" value="adk"/>
    <property type="match status" value="1"/>
</dbReference>
<dbReference type="PANTHER" id="PTHR23359">
    <property type="entry name" value="NUCLEOTIDE KINASE"/>
    <property type="match status" value="1"/>
</dbReference>
<feature type="domain" description="Adenylate kinase active site lid" evidence="8">
    <location>
        <begin position="134"/>
        <end position="169"/>
    </location>
</feature>
<dbReference type="PRINTS" id="PR00094">
    <property type="entry name" value="ADENYLTKNASE"/>
</dbReference>
<evidence type="ECO:0000313" key="9">
    <source>
        <dbReference type="EMBL" id="CCB91691.1"/>
    </source>
</evidence>
<keyword evidence="3 5" id="KW-0547">Nucleotide-binding</keyword>
<dbReference type="InterPro" id="IPR007862">
    <property type="entry name" value="Adenylate_kinase_lid-dom"/>
</dbReference>
<sequence>MVDLPTNEQHVVILLGPPGSGKGTQAKRVTQELNIPHISTGDILRENIKSETELGRRAKEFMNAGRLVPDALVLDMLFERVLRKDCKPGYLLDGFPRTIPQAESLDQFLESKVHLVAINLAVSDEIIVKRISGRLSCTVCGHVRNRFLSPPKLEGICDLCGGELIQRPDDRSEVVKERLLVYAKQTAPLIDYYERKGILHTIDGEQEAFAISDLILNLIAR</sequence>
<comment type="caution">
    <text evidence="5">Lacks conserved residue(s) required for the propagation of feature annotation.</text>
</comment>
<dbReference type="Gene3D" id="3.40.50.300">
    <property type="entry name" value="P-loop containing nucleotide triphosphate hydrolases"/>
    <property type="match status" value="1"/>
</dbReference>
<gene>
    <name evidence="5 9" type="primary">adk</name>
    <name evidence="9" type="ORF">WCH_BX12120</name>
</gene>
<feature type="region of interest" description="LID" evidence="5">
    <location>
        <begin position="133"/>
        <end position="170"/>
    </location>
</feature>
<evidence type="ECO:0000256" key="3">
    <source>
        <dbReference type="ARBA" id="ARBA00022741"/>
    </source>
</evidence>
<proteinExistence type="inferred from homology"/>
<comment type="subunit">
    <text evidence="5 7">Monomer.</text>
</comment>
<evidence type="ECO:0000256" key="2">
    <source>
        <dbReference type="ARBA" id="ARBA00022727"/>
    </source>
</evidence>
<feature type="binding site" evidence="5">
    <location>
        <position position="178"/>
    </location>
    <ligand>
        <name>AMP</name>
        <dbReference type="ChEBI" id="CHEBI:456215"/>
    </ligand>
</feature>
<dbReference type="PROSITE" id="PS00113">
    <property type="entry name" value="ADENYLATE_KINASE"/>
    <property type="match status" value="1"/>
</dbReference>
<keyword evidence="2 5" id="KW-0545">Nucleotide biosynthesis</keyword>
<feature type="binding site" evidence="5">
    <location>
        <position position="45"/>
    </location>
    <ligand>
        <name>AMP</name>
        <dbReference type="ChEBI" id="CHEBI:456215"/>
    </ligand>
</feature>
<dbReference type="InterPro" id="IPR000850">
    <property type="entry name" value="Adenylat/UMP-CMP_kin"/>
</dbReference>
<keyword evidence="5" id="KW-0479">Metal-binding</keyword>
<dbReference type="InterPro" id="IPR033690">
    <property type="entry name" value="Adenylat_kinase_CS"/>
</dbReference>
<evidence type="ECO:0000256" key="5">
    <source>
        <dbReference type="HAMAP-Rule" id="MF_00235"/>
    </source>
</evidence>